<dbReference type="PANTHER" id="PTHR33365:SF11">
    <property type="entry name" value="TAT PATHWAY SIGNAL SEQUENCE"/>
    <property type="match status" value="1"/>
</dbReference>
<dbReference type="RefSeq" id="XP_033678607.1">
    <property type="nucleotide sequence ID" value="XM_033833899.1"/>
</dbReference>
<feature type="transmembrane region" description="Helical" evidence="5">
    <location>
        <begin position="68"/>
        <end position="90"/>
    </location>
</feature>
<reference evidence="6" key="1">
    <citation type="journal article" date="2020" name="Stud. Mycol.">
        <title>101 Dothideomycetes genomes: a test case for predicting lifestyles and emergence of pathogens.</title>
        <authorList>
            <person name="Haridas S."/>
            <person name="Albert R."/>
            <person name="Binder M."/>
            <person name="Bloem J."/>
            <person name="Labutti K."/>
            <person name="Salamov A."/>
            <person name="Andreopoulos B."/>
            <person name="Baker S."/>
            <person name="Barry K."/>
            <person name="Bills G."/>
            <person name="Bluhm B."/>
            <person name="Cannon C."/>
            <person name="Castanera R."/>
            <person name="Culley D."/>
            <person name="Daum C."/>
            <person name="Ezra D."/>
            <person name="Gonzalez J."/>
            <person name="Henrissat B."/>
            <person name="Kuo A."/>
            <person name="Liang C."/>
            <person name="Lipzen A."/>
            <person name="Lutzoni F."/>
            <person name="Magnuson J."/>
            <person name="Mondo S."/>
            <person name="Nolan M."/>
            <person name="Ohm R."/>
            <person name="Pangilinan J."/>
            <person name="Park H.-J."/>
            <person name="Ramirez L."/>
            <person name="Alfaro M."/>
            <person name="Sun H."/>
            <person name="Tritt A."/>
            <person name="Yoshinaga Y."/>
            <person name="Zwiers L.-H."/>
            <person name="Turgeon B."/>
            <person name="Goodwin S."/>
            <person name="Spatafora J."/>
            <person name="Crous P."/>
            <person name="Grigoriev I."/>
        </authorList>
    </citation>
    <scope>NUCLEOTIDE SEQUENCE</scope>
    <source>
        <strain evidence="6">CBS 122368</strain>
    </source>
</reference>
<sequence length="264" mass="29881">MPYKQPSTKYQTLPRIAEDSDTEELLSSTEVDVESVPGDEKKWRSADGDTKKHSRIRTYVARFRHYRWLIDTFLLLVNIALSLLLMRRFWTENASGGIQDGGDFTGAGPECVQYYFDADPDFVPTNTSEFFSDALLAKWNTMMPAGTGWGHVTSETFFITSMTHQLHCVFMMARIYASLVGNVAQSLPSDYHTHYLHCVDYLRQGIMCSADLAMEPHEQTDADDNGPGDGSWNGHHVCKDYGHVIPYLEEQIAQGIRKVLPIDD</sequence>
<dbReference type="EMBL" id="ML987204">
    <property type="protein sequence ID" value="KAF2243603.1"/>
    <property type="molecule type" value="Genomic_DNA"/>
</dbReference>
<evidence type="ECO:0000313" key="6">
    <source>
        <dbReference type="EMBL" id="KAF2243603.1"/>
    </source>
</evidence>
<dbReference type="PANTHER" id="PTHR33365">
    <property type="entry name" value="YALI0B05434P"/>
    <property type="match status" value="1"/>
</dbReference>
<dbReference type="GO" id="GO:0043386">
    <property type="term" value="P:mycotoxin biosynthetic process"/>
    <property type="evidence" value="ECO:0007669"/>
    <property type="project" value="InterPro"/>
</dbReference>
<dbReference type="GO" id="GO:0016491">
    <property type="term" value="F:oxidoreductase activity"/>
    <property type="evidence" value="ECO:0007669"/>
    <property type="project" value="UniProtKB-KW"/>
</dbReference>
<protein>
    <recommendedName>
        <fullName evidence="8">Oxidase ustYa</fullName>
    </recommendedName>
</protein>
<dbReference type="AlphaFoldDB" id="A0A6A6I125"/>
<comment type="pathway">
    <text evidence="1">Mycotoxin biosynthesis.</text>
</comment>
<evidence type="ECO:0000256" key="2">
    <source>
        <dbReference type="ARBA" id="ARBA00023002"/>
    </source>
</evidence>
<evidence type="ECO:0008006" key="8">
    <source>
        <dbReference type="Google" id="ProtNLM"/>
    </source>
</evidence>
<evidence type="ECO:0000256" key="3">
    <source>
        <dbReference type="ARBA" id="ARBA00035112"/>
    </source>
</evidence>
<dbReference type="GeneID" id="54587229"/>
<proteinExistence type="inferred from homology"/>
<keyword evidence="5" id="KW-1133">Transmembrane helix</keyword>
<evidence type="ECO:0000256" key="4">
    <source>
        <dbReference type="SAM" id="MobiDB-lite"/>
    </source>
</evidence>
<dbReference type="Proteomes" id="UP000800094">
    <property type="component" value="Unassembled WGS sequence"/>
</dbReference>
<feature type="region of interest" description="Disordered" evidence="4">
    <location>
        <begin position="1"/>
        <end position="47"/>
    </location>
</feature>
<comment type="similarity">
    <text evidence="3">Belongs to the ustYa family.</text>
</comment>
<gene>
    <name evidence="6" type="ORF">BU26DRAFT_569530</name>
</gene>
<keyword evidence="7" id="KW-1185">Reference proteome</keyword>
<evidence type="ECO:0000256" key="1">
    <source>
        <dbReference type="ARBA" id="ARBA00004685"/>
    </source>
</evidence>
<evidence type="ECO:0000313" key="7">
    <source>
        <dbReference type="Proteomes" id="UP000800094"/>
    </source>
</evidence>
<dbReference type="InterPro" id="IPR021765">
    <property type="entry name" value="UstYa-like"/>
</dbReference>
<name>A0A6A6I125_9PLEO</name>
<organism evidence="6 7">
    <name type="scientific">Trematosphaeria pertusa</name>
    <dbReference type="NCBI Taxonomy" id="390896"/>
    <lineage>
        <taxon>Eukaryota</taxon>
        <taxon>Fungi</taxon>
        <taxon>Dikarya</taxon>
        <taxon>Ascomycota</taxon>
        <taxon>Pezizomycotina</taxon>
        <taxon>Dothideomycetes</taxon>
        <taxon>Pleosporomycetidae</taxon>
        <taxon>Pleosporales</taxon>
        <taxon>Massarineae</taxon>
        <taxon>Trematosphaeriaceae</taxon>
        <taxon>Trematosphaeria</taxon>
    </lineage>
</organism>
<dbReference type="OrthoDB" id="3687641at2759"/>
<feature type="compositionally biased region" description="Polar residues" evidence="4">
    <location>
        <begin position="1"/>
        <end position="11"/>
    </location>
</feature>
<accession>A0A6A6I125</accession>
<dbReference type="Pfam" id="PF11807">
    <property type="entry name" value="UstYa"/>
    <property type="match status" value="1"/>
</dbReference>
<keyword evidence="2" id="KW-0560">Oxidoreductase</keyword>
<feature type="compositionally biased region" description="Basic and acidic residues" evidence="4">
    <location>
        <begin position="38"/>
        <end position="47"/>
    </location>
</feature>
<evidence type="ECO:0000256" key="5">
    <source>
        <dbReference type="SAM" id="Phobius"/>
    </source>
</evidence>
<keyword evidence="5" id="KW-0472">Membrane</keyword>
<keyword evidence="5" id="KW-0812">Transmembrane</keyword>